<proteinExistence type="predicted"/>
<name>A0ABQ2T1M8_9DEIO</name>
<dbReference type="EMBL" id="BMQO01000038">
    <property type="protein sequence ID" value="GGS43513.1"/>
    <property type="molecule type" value="Genomic_DNA"/>
</dbReference>
<accession>A0ABQ2T1M8</accession>
<reference evidence="3" key="1">
    <citation type="journal article" date="2019" name="Int. J. Syst. Evol. Microbiol.">
        <title>The Global Catalogue of Microorganisms (GCM) 10K type strain sequencing project: providing services to taxonomists for standard genome sequencing and annotation.</title>
        <authorList>
            <consortium name="The Broad Institute Genomics Platform"/>
            <consortium name="The Broad Institute Genome Sequencing Center for Infectious Disease"/>
            <person name="Wu L."/>
            <person name="Ma J."/>
        </authorList>
    </citation>
    <scope>NUCLEOTIDE SEQUENCE [LARGE SCALE GENOMIC DNA]</scope>
    <source>
        <strain evidence="3">JCM 31406</strain>
    </source>
</reference>
<dbReference type="RefSeq" id="WP_189104462.1">
    <property type="nucleotide sequence ID" value="NZ_BMQO01000038.1"/>
</dbReference>
<evidence type="ECO:0000313" key="2">
    <source>
        <dbReference type="EMBL" id="GGS43513.1"/>
    </source>
</evidence>
<feature type="region of interest" description="Disordered" evidence="1">
    <location>
        <begin position="1"/>
        <end position="24"/>
    </location>
</feature>
<protein>
    <submittedName>
        <fullName evidence="2">Uncharacterized protein</fullName>
    </submittedName>
</protein>
<evidence type="ECO:0000256" key="1">
    <source>
        <dbReference type="SAM" id="MobiDB-lite"/>
    </source>
</evidence>
<organism evidence="2 3">
    <name type="scientific">Deinococcus knuensis</name>
    <dbReference type="NCBI Taxonomy" id="1837380"/>
    <lineage>
        <taxon>Bacteria</taxon>
        <taxon>Thermotogati</taxon>
        <taxon>Deinococcota</taxon>
        <taxon>Deinococci</taxon>
        <taxon>Deinococcales</taxon>
        <taxon>Deinococcaceae</taxon>
        <taxon>Deinococcus</taxon>
    </lineage>
</organism>
<comment type="caution">
    <text evidence="2">The sequence shown here is derived from an EMBL/GenBank/DDBJ whole genome shotgun (WGS) entry which is preliminary data.</text>
</comment>
<keyword evidence="3" id="KW-1185">Reference proteome</keyword>
<dbReference type="Proteomes" id="UP000620633">
    <property type="component" value="Unassembled WGS sequence"/>
</dbReference>
<evidence type="ECO:0000313" key="3">
    <source>
        <dbReference type="Proteomes" id="UP000620633"/>
    </source>
</evidence>
<gene>
    <name evidence="2" type="ORF">GCM10008961_38160</name>
</gene>
<sequence>MLSNTDEPTSDAQDEQPGGTLAALTMTDAADLEIPPVLAVTLTVPLLARLLVNGPSRVPDWYDSDALPSKAQLRDDLLSPG</sequence>